<evidence type="ECO:0000313" key="2">
    <source>
        <dbReference type="Proteomes" id="UP000062260"/>
    </source>
</evidence>
<protein>
    <submittedName>
        <fullName evidence="1">Uncharacterized protein</fullName>
    </submittedName>
</protein>
<reference evidence="2" key="2">
    <citation type="submission" date="2016-01" db="EMBL/GenBank/DDBJ databases">
        <title>Six Aerococcus type strain genome sequencing and assembly using PacBio and Illumina Hiseq.</title>
        <authorList>
            <person name="Carkaci D."/>
            <person name="Dargis R."/>
            <person name="Nielsen X.C."/>
            <person name="Skovgaard O."/>
            <person name="Fuursted K."/>
            <person name="Christensen J.J."/>
        </authorList>
    </citation>
    <scope>NUCLEOTIDE SEQUENCE [LARGE SCALE GENOMIC DNA]</scope>
    <source>
        <strain evidence="2">CCUG42038B</strain>
    </source>
</reference>
<evidence type="ECO:0000313" key="1">
    <source>
        <dbReference type="EMBL" id="AMB99312.1"/>
    </source>
</evidence>
<proteinExistence type="predicted"/>
<dbReference type="STRING" id="128944.AWM75_04525"/>
<accession>A0A0X8FL99</accession>
<dbReference type="RefSeq" id="WP_067978800.1">
    <property type="nucleotide sequence ID" value="NZ_CP014163.1"/>
</dbReference>
<sequence length="81" mass="9263">MKDKQYQQYIIWRQQMQIMGEILADSGHDDIASDMGAAPAWSAQDPLAREDFNESLANRGLDHVSQSEMIQFELEYDASLI</sequence>
<name>A0A0X8FL99_9LACT</name>
<dbReference type="AlphaFoldDB" id="A0A0X8FL99"/>
<dbReference type="KEGG" id="auh:AWM75_04525"/>
<dbReference type="EMBL" id="CP014163">
    <property type="protein sequence ID" value="AMB99312.1"/>
    <property type="molecule type" value="Genomic_DNA"/>
</dbReference>
<reference evidence="1 2" key="1">
    <citation type="journal article" date="2016" name="Genome Announc.">
        <title>Complete Genome Sequences of Aerococcus christensenii CCUG 28831T, Aerococcus sanguinicola CCUG 43001T, Aerococcus urinae CCUG 36881T, Aerococcus urinaeequi CCUG 28094T, Aerococcus urinaehominis CCUG 42038 BT, and Aerococcus viridans CCUG 4311T.</title>
        <authorList>
            <person name="Carkaci D."/>
            <person name="Dargis R."/>
            <person name="Nielsen X.C."/>
            <person name="Skovgaard O."/>
            <person name="Fuursted K."/>
            <person name="Christensen J.J."/>
        </authorList>
    </citation>
    <scope>NUCLEOTIDE SEQUENCE [LARGE SCALE GENOMIC DNA]</scope>
    <source>
        <strain evidence="1 2">CCUG42038B</strain>
    </source>
</reference>
<keyword evidence="2" id="KW-1185">Reference proteome</keyword>
<organism evidence="1 2">
    <name type="scientific">Aerococcus urinaehominis</name>
    <dbReference type="NCBI Taxonomy" id="128944"/>
    <lineage>
        <taxon>Bacteria</taxon>
        <taxon>Bacillati</taxon>
        <taxon>Bacillota</taxon>
        <taxon>Bacilli</taxon>
        <taxon>Lactobacillales</taxon>
        <taxon>Aerococcaceae</taxon>
        <taxon>Aerococcus</taxon>
    </lineage>
</organism>
<dbReference type="Proteomes" id="UP000062260">
    <property type="component" value="Chromosome"/>
</dbReference>
<dbReference type="OrthoDB" id="2135028at2"/>
<gene>
    <name evidence="1" type="ORF">AWM75_04525</name>
</gene>